<gene>
    <name evidence="1" type="ORF">SAMN06296378_0193</name>
</gene>
<evidence type="ECO:0000313" key="1">
    <source>
        <dbReference type="EMBL" id="SOE47066.1"/>
    </source>
</evidence>
<organism evidence="1 2">
    <name type="scientific">Salinibacterium xinjiangense</name>
    <dbReference type="NCBI Taxonomy" id="386302"/>
    <lineage>
        <taxon>Bacteria</taxon>
        <taxon>Bacillati</taxon>
        <taxon>Actinomycetota</taxon>
        <taxon>Actinomycetes</taxon>
        <taxon>Micrococcales</taxon>
        <taxon>Microbacteriaceae</taxon>
        <taxon>Salinibacterium</taxon>
    </lineage>
</organism>
<protein>
    <recommendedName>
        <fullName evidence="3">Repeat protein (TIGR03843 family)</fullName>
    </recommendedName>
</protein>
<dbReference type="EMBL" id="OCST01000001">
    <property type="protein sequence ID" value="SOE47066.1"/>
    <property type="molecule type" value="Genomic_DNA"/>
</dbReference>
<reference evidence="1 2" key="1">
    <citation type="submission" date="2017-09" db="EMBL/GenBank/DDBJ databases">
        <authorList>
            <person name="Ehlers B."/>
            <person name="Leendertz F.H."/>
        </authorList>
    </citation>
    <scope>NUCLEOTIDE SEQUENCE [LARGE SCALE GENOMIC DNA]</scope>
    <source>
        <strain evidence="1 2">CGMCC 1.05381</strain>
    </source>
</reference>
<dbReference type="RefSeq" id="WP_097059383.1">
    <property type="nucleotide sequence ID" value="NZ_BMLC01000002.1"/>
</dbReference>
<dbReference type="InterPro" id="IPR022292">
    <property type="entry name" value="CHP03843"/>
</dbReference>
<dbReference type="Proteomes" id="UP000219440">
    <property type="component" value="Unassembled WGS sequence"/>
</dbReference>
<sequence>MPPRDTEPNEVADALDCGELELLGRITTASNATFLASIRGTRVVYKPIAGERPLWDFPDGDLASREVAAHLVSEAFGWNVVPRTWLRDGPGGEGMVQLWQDCAPNQDPVDLVTVDAIPDRGWRHVLDASDENDREVSLIHEDSPALRRMAVFDIVVNNADRKGAHVLPVDGGHRYGCDHGLTFHAEHKLRTVLWGWIGEPLNPDELAGIARVQDALAGELGEALSLLLTGVEIAALADRCDALRSAALFPPPRGPMPAVPWPLF</sequence>
<accession>A0A2C8YA04</accession>
<dbReference type="NCBIfam" id="TIGR03843">
    <property type="entry name" value="SCO1664 family protein"/>
    <property type="match status" value="1"/>
</dbReference>
<dbReference type="OrthoDB" id="3423180at2"/>
<name>A0A2C8YA04_9MICO</name>
<dbReference type="AlphaFoldDB" id="A0A2C8YA04"/>
<keyword evidence="2" id="KW-1185">Reference proteome</keyword>
<proteinExistence type="predicted"/>
<evidence type="ECO:0008006" key="3">
    <source>
        <dbReference type="Google" id="ProtNLM"/>
    </source>
</evidence>
<evidence type="ECO:0000313" key="2">
    <source>
        <dbReference type="Proteomes" id="UP000219440"/>
    </source>
</evidence>